<reference evidence="5 6" key="1">
    <citation type="journal article" date="2009" name="PLoS Genet.">
        <title>Adaptations to submarine hydrothermal environments exemplified by the genome of Nautilia profundicola.</title>
        <authorList>
            <person name="Campbell B.J."/>
            <person name="Smith J.L."/>
            <person name="Hanson T.E."/>
            <person name="Klotz M.G."/>
            <person name="Stein L.Y."/>
            <person name="Lee C.K."/>
            <person name="Wu D."/>
            <person name="Robinson J.M."/>
            <person name="Khouri H.M."/>
            <person name="Eisen J.A."/>
            <person name="Cary S.C."/>
        </authorList>
    </citation>
    <scope>NUCLEOTIDE SEQUENCE [LARGE SCALE GENOMIC DNA]</scope>
    <source>
        <strain evidence="6">ATCC BAA-1463 / DSM 18972 / AmH</strain>
    </source>
</reference>
<name>B9LA95_NAUPA</name>
<dbReference type="SMART" id="SM00267">
    <property type="entry name" value="GGDEF"/>
    <property type="match status" value="1"/>
</dbReference>
<proteinExistence type="predicted"/>
<evidence type="ECO:0000256" key="1">
    <source>
        <dbReference type="ARBA" id="ARBA00012528"/>
    </source>
</evidence>
<dbReference type="OrthoDB" id="5347817at2"/>
<dbReference type="RefSeq" id="WP_015902619.1">
    <property type="nucleotide sequence ID" value="NC_012115.1"/>
</dbReference>
<feature type="transmembrane region" description="Helical" evidence="3">
    <location>
        <begin position="294"/>
        <end position="316"/>
    </location>
</feature>
<evidence type="ECO:0000256" key="2">
    <source>
        <dbReference type="ARBA" id="ARBA00034247"/>
    </source>
</evidence>
<dbReference type="GO" id="GO:0052621">
    <property type="term" value="F:diguanylate cyclase activity"/>
    <property type="evidence" value="ECO:0007669"/>
    <property type="project" value="UniProtKB-EC"/>
</dbReference>
<dbReference type="InterPro" id="IPR000160">
    <property type="entry name" value="GGDEF_dom"/>
</dbReference>
<dbReference type="PANTHER" id="PTHR45138:SF9">
    <property type="entry name" value="DIGUANYLATE CYCLASE DGCM-RELATED"/>
    <property type="match status" value="1"/>
</dbReference>
<protein>
    <recommendedName>
        <fullName evidence="1">diguanylate cyclase</fullName>
        <ecNumber evidence="1">2.7.7.65</ecNumber>
    </recommendedName>
</protein>
<dbReference type="GO" id="GO:0005886">
    <property type="term" value="C:plasma membrane"/>
    <property type="evidence" value="ECO:0007669"/>
    <property type="project" value="TreeGrafter"/>
</dbReference>
<comment type="catalytic activity">
    <reaction evidence="2">
        <text>2 GTP = 3',3'-c-di-GMP + 2 diphosphate</text>
        <dbReference type="Rhea" id="RHEA:24898"/>
        <dbReference type="ChEBI" id="CHEBI:33019"/>
        <dbReference type="ChEBI" id="CHEBI:37565"/>
        <dbReference type="ChEBI" id="CHEBI:58805"/>
        <dbReference type="EC" id="2.7.7.65"/>
    </reaction>
</comment>
<evidence type="ECO:0000313" key="5">
    <source>
        <dbReference type="EMBL" id="ACM93567.1"/>
    </source>
</evidence>
<keyword evidence="3" id="KW-0472">Membrane</keyword>
<dbReference type="EC" id="2.7.7.65" evidence="1"/>
<dbReference type="EMBL" id="CP001279">
    <property type="protein sequence ID" value="ACM93567.1"/>
    <property type="molecule type" value="Genomic_DNA"/>
</dbReference>
<dbReference type="PROSITE" id="PS50887">
    <property type="entry name" value="GGDEF"/>
    <property type="match status" value="1"/>
</dbReference>
<dbReference type="InterPro" id="IPR029787">
    <property type="entry name" value="Nucleotide_cyclase"/>
</dbReference>
<dbReference type="GO" id="GO:1902201">
    <property type="term" value="P:negative regulation of bacterial-type flagellum-dependent cell motility"/>
    <property type="evidence" value="ECO:0007669"/>
    <property type="project" value="TreeGrafter"/>
</dbReference>
<accession>B9LA95</accession>
<dbReference type="Proteomes" id="UP000000448">
    <property type="component" value="Chromosome"/>
</dbReference>
<dbReference type="CDD" id="cd01949">
    <property type="entry name" value="GGDEF"/>
    <property type="match status" value="1"/>
</dbReference>
<dbReference type="NCBIfam" id="TIGR00254">
    <property type="entry name" value="GGDEF"/>
    <property type="match status" value="1"/>
</dbReference>
<dbReference type="PANTHER" id="PTHR45138">
    <property type="entry name" value="REGULATORY COMPONENTS OF SENSORY TRANSDUCTION SYSTEM"/>
    <property type="match status" value="1"/>
</dbReference>
<dbReference type="FunFam" id="3.30.70.270:FF:000001">
    <property type="entry name" value="Diguanylate cyclase domain protein"/>
    <property type="match status" value="1"/>
</dbReference>
<keyword evidence="3" id="KW-0812">Transmembrane</keyword>
<sequence length="470" mass="55310">MSDIFSNKRTLYIVIFMHTLFFALALMLLSYEHKKNLNNYLNDLYDTKYKIYMNQLKVLNQHTDLLKSLLVDEKVLKIIANAQRDFNGSREKLIKQLYPKYEILKKYGVYQFHFHLPGGISFVRFHHLDKFGEKLYPYRPSIKYVQTTLKPYHGFETGKMVSGFRNVYPLIYNGKLVGSMEISFSMKKLVQYIFEKEYLAMVVKKEILKNKLFPDAWSNYKVCKLNPNYYICGNICILFKHYHNIDFNQKANIVENKLVLSYPLYNVEKKHEGFMLSVIPLDKIETLNEINNSYNTLIIIVFLIYVFLLGVMLFLYNYSKMKRNSQIDYLTDILNRSGCLSKIKALDDYSVLVLDVDHFKQINDTYGHNVGDEILKRFVDVVRNTIRKNDIFCRWGGEEFVIILPDTDKETAKLVAEKIRKTVENTDFDNLKITVSIGVAQKEKNFNETFKIADMKLYEAKELGRNRVVA</sequence>
<organism evidence="5 6">
    <name type="scientific">Nautilia profundicola (strain ATCC BAA-1463 / DSM 18972 / AmH)</name>
    <dbReference type="NCBI Taxonomy" id="598659"/>
    <lineage>
        <taxon>Bacteria</taxon>
        <taxon>Pseudomonadati</taxon>
        <taxon>Campylobacterota</taxon>
        <taxon>Epsilonproteobacteria</taxon>
        <taxon>Nautiliales</taxon>
        <taxon>Nautiliaceae</taxon>
        <taxon>Nautilia</taxon>
    </lineage>
</organism>
<feature type="domain" description="GGDEF" evidence="4">
    <location>
        <begin position="347"/>
        <end position="470"/>
    </location>
</feature>
<dbReference type="STRING" id="598659.NAMH_1156"/>
<evidence type="ECO:0000259" key="4">
    <source>
        <dbReference type="PROSITE" id="PS50887"/>
    </source>
</evidence>
<dbReference type="AlphaFoldDB" id="B9LA95"/>
<dbReference type="SUPFAM" id="SSF55073">
    <property type="entry name" value="Nucleotide cyclase"/>
    <property type="match status" value="1"/>
</dbReference>
<keyword evidence="3" id="KW-1133">Transmembrane helix</keyword>
<evidence type="ECO:0000313" key="6">
    <source>
        <dbReference type="Proteomes" id="UP000000448"/>
    </source>
</evidence>
<dbReference type="Gene3D" id="3.30.70.270">
    <property type="match status" value="1"/>
</dbReference>
<dbReference type="HOGENOM" id="CLU_027484_0_0_7"/>
<evidence type="ECO:0000256" key="3">
    <source>
        <dbReference type="SAM" id="Phobius"/>
    </source>
</evidence>
<dbReference type="eggNOG" id="COG3706">
    <property type="taxonomic scope" value="Bacteria"/>
</dbReference>
<feature type="transmembrane region" description="Helical" evidence="3">
    <location>
        <begin position="12"/>
        <end position="31"/>
    </location>
</feature>
<dbReference type="InterPro" id="IPR043128">
    <property type="entry name" value="Rev_trsase/Diguanyl_cyclase"/>
</dbReference>
<dbReference type="GO" id="GO:0043709">
    <property type="term" value="P:cell adhesion involved in single-species biofilm formation"/>
    <property type="evidence" value="ECO:0007669"/>
    <property type="project" value="TreeGrafter"/>
</dbReference>
<dbReference type="InterPro" id="IPR050469">
    <property type="entry name" value="Diguanylate_Cyclase"/>
</dbReference>
<dbReference type="Pfam" id="PF00990">
    <property type="entry name" value="GGDEF"/>
    <property type="match status" value="1"/>
</dbReference>
<gene>
    <name evidence="5" type="ordered locus">NAMH_1156</name>
</gene>
<keyword evidence="6" id="KW-1185">Reference proteome</keyword>
<dbReference type="KEGG" id="nam:NAMH_1156"/>